<sequence>MYTSFYLSDPADAFYRITMVNQVNGQAATPKLLNLFQAKGGTIGLRLQAILLKAPTNPNANLTRDVVIGVWGIFRSSSKKV</sequence>
<evidence type="ECO:0000313" key="1">
    <source>
        <dbReference type="EMBL" id="KAG5286742.1"/>
    </source>
</evidence>
<accession>A0AAV6HKC0</accession>
<dbReference type="Proteomes" id="UP000823561">
    <property type="component" value="Chromosome 1"/>
</dbReference>
<protein>
    <submittedName>
        <fullName evidence="1">Uncharacterized protein</fullName>
    </submittedName>
</protein>
<evidence type="ECO:0000313" key="2">
    <source>
        <dbReference type="Proteomes" id="UP000823561"/>
    </source>
</evidence>
<name>A0AAV6HKC0_9TELE</name>
<gene>
    <name evidence="1" type="ORF">AALO_G00018280</name>
</gene>
<comment type="caution">
    <text evidence="1">The sequence shown here is derived from an EMBL/GenBank/DDBJ whole genome shotgun (WGS) entry which is preliminary data.</text>
</comment>
<proteinExistence type="predicted"/>
<organism evidence="1 2">
    <name type="scientific">Alosa alosa</name>
    <name type="common">allis shad</name>
    <dbReference type="NCBI Taxonomy" id="278164"/>
    <lineage>
        <taxon>Eukaryota</taxon>
        <taxon>Metazoa</taxon>
        <taxon>Chordata</taxon>
        <taxon>Craniata</taxon>
        <taxon>Vertebrata</taxon>
        <taxon>Euteleostomi</taxon>
        <taxon>Actinopterygii</taxon>
        <taxon>Neopterygii</taxon>
        <taxon>Teleostei</taxon>
        <taxon>Clupei</taxon>
        <taxon>Clupeiformes</taxon>
        <taxon>Clupeoidei</taxon>
        <taxon>Clupeidae</taxon>
        <taxon>Alosa</taxon>
    </lineage>
</organism>
<dbReference type="EMBL" id="JADWDJ010000001">
    <property type="protein sequence ID" value="KAG5286742.1"/>
    <property type="molecule type" value="Genomic_DNA"/>
</dbReference>
<reference evidence="1 2" key="1">
    <citation type="submission" date="2020-10" db="EMBL/GenBank/DDBJ databases">
        <title>Chromosome-scale genome assembly of the Allis shad, Alosa alosa.</title>
        <authorList>
            <person name="Margot Z."/>
            <person name="Christophe K."/>
            <person name="Cabau C."/>
            <person name="Louis A."/>
            <person name="Berthelot C."/>
            <person name="Parey E."/>
            <person name="Roest Crollius H."/>
            <person name="Montfort J."/>
            <person name="Robinson-Rechavi M."/>
            <person name="Bucao C."/>
            <person name="Bouchez O."/>
            <person name="Gislard M."/>
            <person name="Lluch J."/>
            <person name="Milhes M."/>
            <person name="Lampietro C."/>
            <person name="Lopez Roques C."/>
            <person name="Donnadieu C."/>
            <person name="Braasch I."/>
            <person name="Desvignes T."/>
            <person name="Postlethwait J."/>
            <person name="Bobe J."/>
            <person name="Guiguen Y."/>
        </authorList>
    </citation>
    <scope>NUCLEOTIDE SEQUENCE [LARGE SCALE GENOMIC DNA]</scope>
    <source>
        <strain evidence="1">M-15738</strain>
        <tissue evidence="1">Blood</tissue>
    </source>
</reference>
<keyword evidence="2" id="KW-1185">Reference proteome</keyword>
<dbReference type="AlphaFoldDB" id="A0AAV6HKC0"/>